<evidence type="ECO:0000313" key="8">
    <source>
        <dbReference type="EnsemblMetazoa" id="MDOA007686-PA"/>
    </source>
</evidence>
<dbReference type="InterPro" id="IPR002557">
    <property type="entry name" value="Chitin-bd_dom"/>
</dbReference>
<keyword evidence="5" id="KW-0325">Glycoprotein</keyword>
<name>A0A1I8MRF0_MUSDO</name>
<evidence type="ECO:0000256" key="3">
    <source>
        <dbReference type="ARBA" id="ARBA00022737"/>
    </source>
</evidence>
<dbReference type="Proteomes" id="UP001652621">
    <property type="component" value="Unplaced"/>
</dbReference>
<evidence type="ECO:0000256" key="4">
    <source>
        <dbReference type="ARBA" id="ARBA00023157"/>
    </source>
</evidence>
<protein>
    <submittedName>
        <fullName evidence="10">Peritrophin-44</fullName>
    </submittedName>
</protein>
<dbReference type="eggNOG" id="ENOG502T92B">
    <property type="taxonomic scope" value="Eukaryota"/>
</dbReference>
<feature type="chain" id="PRO_5044560721" evidence="6">
    <location>
        <begin position="21"/>
        <end position="359"/>
    </location>
</feature>
<feature type="domain" description="Chitin-binding type-2" evidence="7">
    <location>
        <begin position="33"/>
        <end position="93"/>
    </location>
</feature>
<feature type="domain" description="Chitin-binding type-2" evidence="7">
    <location>
        <begin position="234"/>
        <end position="299"/>
    </location>
</feature>
<dbReference type="RefSeq" id="XP_005181186.1">
    <property type="nucleotide sequence ID" value="XM_005181129.3"/>
</dbReference>
<dbReference type="EnsemblMetazoa" id="MDOA007686-RA">
    <property type="protein sequence ID" value="MDOA007686-PA"/>
    <property type="gene ID" value="MDOA007686"/>
</dbReference>
<dbReference type="GO" id="GO:0008061">
    <property type="term" value="F:chitin binding"/>
    <property type="evidence" value="ECO:0007669"/>
    <property type="project" value="UniProtKB-KW"/>
</dbReference>
<feature type="signal peptide" evidence="6">
    <location>
        <begin position="1"/>
        <end position="20"/>
    </location>
</feature>
<feature type="domain" description="Chitin-binding type-2" evidence="7">
    <location>
        <begin position="168"/>
        <end position="225"/>
    </location>
</feature>
<keyword evidence="3" id="KW-0677">Repeat</keyword>
<dbReference type="PROSITE" id="PS50940">
    <property type="entry name" value="CHIT_BIND_II"/>
    <property type="match status" value="5"/>
</dbReference>
<evidence type="ECO:0000313" key="10">
    <source>
        <dbReference type="RefSeq" id="XP_005181186.1"/>
    </source>
</evidence>
<gene>
    <name evidence="8" type="primary">101888522</name>
    <name evidence="10" type="synonym">LOC101888522</name>
</gene>
<evidence type="ECO:0000256" key="5">
    <source>
        <dbReference type="ARBA" id="ARBA00023180"/>
    </source>
</evidence>
<dbReference type="GeneID" id="101888522"/>
<evidence type="ECO:0000313" key="9">
    <source>
        <dbReference type="Proteomes" id="UP001652621"/>
    </source>
</evidence>
<evidence type="ECO:0000259" key="7">
    <source>
        <dbReference type="PROSITE" id="PS50940"/>
    </source>
</evidence>
<dbReference type="Pfam" id="PF01607">
    <property type="entry name" value="CBM_14"/>
    <property type="match status" value="5"/>
</dbReference>
<reference evidence="8" key="1">
    <citation type="submission" date="2020-05" db="UniProtKB">
        <authorList>
            <consortium name="EnsemblMetazoa"/>
        </authorList>
    </citation>
    <scope>IDENTIFICATION</scope>
    <source>
        <strain evidence="8">Aabys</strain>
    </source>
</reference>
<dbReference type="STRING" id="7370.A0A1I8MRF0"/>
<dbReference type="InterPro" id="IPR036508">
    <property type="entry name" value="Chitin-bd_dom_sf"/>
</dbReference>
<keyword evidence="2 6" id="KW-0732">Signal</keyword>
<dbReference type="AlphaFoldDB" id="A0A1I8MRF0"/>
<proteinExistence type="predicted"/>
<evidence type="ECO:0000256" key="2">
    <source>
        <dbReference type="ARBA" id="ARBA00022729"/>
    </source>
</evidence>
<dbReference type="SUPFAM" id="SSF57625">
    <property type="entry name" value="Invertebrate chitin-binding proteins"/>
    <property type="match status" value="5"/>
</dbReference>
<evidence type="ECO:0000256" key="1">
    <source>
        <dbReference type="ARBA" id="ARBA00022669"/>
    </source>
</evidence>
<evidence type="ECO:0000256" key="6">
    <source>
        <dbReference type="SAM" id="SignalP"/>
    </source>
</evidence>
<dbReference type="VEuPathDB" id="VectorBase:MDOA007686"/>
<dbReference type="SMART" id="SM00494">
    <property type="entry name" value="ChtBD2"/>
    <property type="match status" value="5"/>
</dbReference>
<feature type="domain" description="Chitin-binding type-2" evidence="7">
    <location>
        <begin position="101"/>
        <end position="158"/>
    </location>
</feature>
<dbReference type="PANTHER" id="PTHR23301">
    <property type="entry name" value="CHITIN BINDING PERITROPHIN-A"/>
    <property type="match status" value="1"/>
</dbReference>
<reference evidence="10" key="2">
    <citation type="submission" date="2025-04" db="UniProtKB">
        <authorList>
            <consortium name="RefSeq"/>
        </authorList>
    </citation>
    <scope>IDENTIFICATION</scope>
    <source>
        <strain evidence="10">Aabys</strain>
    </source>
</reference>
<dbReference type="PANTHER" id="PTHR23301:SF106">
    <property type="entry name" value="CHITIN-BINDING TYPE-2 DOMAIN-CONTAINING PROTEIN-RELATED"/>
    <property type="match status" value="1"/>
</dbReference>
<dbReference type="KEGG" id="mde:101888522"/>
<dbReference type="Gene3D" id="2.170.140.10">
    <property type="entry name" value="Chitin binding domain"/>
    <property type="match status" value="3"/>
</dbReference>
<keyword evidence="1" id="KW-0147">Chitin-binding</keyword>
<feature type="domain" description="Chitin-binding type-2" evidence="7">
    <location>
        <begin position="300"/>
        <end position="359"/>
    </location>
</feature>
<dbReference type="VEuPathDB" id="VectorBase:MDOMA2_015596"/>
<accession>A0A1I8MRF0</accession>
<organism evidence="8">
    <name type="scientific">Musca domestica</name>
    <name type="common">House fly</name>
    <dbReference type="NCBI Taxonomy" id="7370"/>
    <lineage>
        <taxon>Eukaryota</taxon>
        <taxon>Metazoa</taxon>
        <taxon>Ecdysozoa</taxon>
        <taxon>Arthropoda</taxon>
        <taxon>Hexapoda</taxon>
        <taxon>Insecta</taxon>
        <taxon>Pterygota</taxon>
        <taxon>Neoptera</taxon>
        <taxon>Endopterygota</taxon>
        <taxon>Diptera</taxon>
        <taxon>Brachycera</taxon>
        <taxon>Muscomorpha</taxon>
        <taxon>Muscoidea</taxon>
        <taxon>Muscidae</taxon>
        <taxon>Musca</taxon>
    </lineage>
</organism>
<dbReference type="OrthoDB" id="6020543at2759"/>
<dbReference type="GO" id="GO:0005576">
    <property type="term" value="C:extracellular region"/>
    <property type="evidence" value="ECO:0007669"/>
    <property type="project" value="InterPro"/>
</dbReference>
<dbReference type="InterPro" id="IPR051940">
    <property type="entry name" value="Chitin_bind-dev_reg"/>
</dbReference>
<sequence>MLKVELLCVLSLALFGLGYAKTVSKETPTPTVEELCSLLPGATILRPNTCTNWVRCPATPESDEYEEGSCVNGLYFNKDMGSCVYKDEMECPYENNTPVKVERCNAKNEGSFLADEENCSGYVYCKAGEEIKANCPTHMVFDPKKTECVYASQYTCPEPKKDKKAKQNPICLSLPNDVYFADKQDCTKYSHCLNGSLSTQACNDEQAWDYLKGLCVPVSEVVCMPSAKKPEPEVRVCSHNGTVVVGPVSDGATCSGYYFCKKTADGSRDRKPEHFSCTNGQFFDTDTLSCRDRLNVKCTYDRCEATENKYVNVAGNCKAYAMCADGKTAETGFCPSDYFFDERSQGCTRRVVSYAACSA</sequence>
<keyword evidence="9" id="KW-1185">Reference proteome</keyword>
<keyword evidence="4" id="KW-1015">Disulfide bond</keyword>